<protein>
    <submittedName>
        <fullName evidence="6">Protein-S-isoprenylcysteine O-methyltransferase Ste14</fullName>
    </submittedName>
</protein>
<gene>
    <name evidence="6" type="ORF">HDF09_001823</name>
</gene>
<dbReference type="Pfam" id="PF04191">
    <property type="entry name" value="PEMT"/>
    <property type="match status" value="1"/>
</dbReference>
<dbReference type="GO" id="GO:0008168">
    <property type="term" value="F:methyltransferase activity"/>
    <property type="evidence" value="ECO:0007669"/>
    <property type="project" value="UniProtKB-KW"/>
</dbReference>
<evidence type="ECO:0000256" key="1">
    <source>
        <dbReference type="ARBA" id="ARBA00004127"/>
    </source>
</evidence>
<keyword evidence="7" id="KW-1185">Reference proteome</keyword>
<keyword evidence="3 5" id="KW-1133">Transmembrane helix</keyword>
<comment type="caution">
    <text evidence="6">The sequence shown here is derived from an EMBL/GenBank/DDBJ whole genome shotgun (WGS) entry which is preliminary data.</text>
</comment>
<evidence type="ECO:0000256" key="4">
    <source>
        <dbReference type="ARBA" id="ARBA00023136"/>
    </source>
</evidence>
<evidence type="ECO:0000256" key="5">
    <source>
        <dbReference type="SAM" id="Phobius"/>
    </source>
</evidence>
<evidence type="ECO:0000256" key="3">
    <source>
        <dbReference type="ARBA" id="ARBA00022989"/>
    </source>
</evidence>
<organism evidence="6 7">
    <name type="scientific">Tunturiibacter empetritectus</name>
    <dbReference type="NCBI Taxonomy" id="3069691"/>
    <lineage>
        <taxon>Bacteria</taxon>
        <taxon>Pseudomonadati</taxon>
        <taxon>Acidobacteriota</taxon>
        <taxon>Terriglobia</taxon>
        <taxon>Terriglobales</taxon>
        <taxon>Acidobacteriaceae</taxon>
        <taxon>Tunturiibacter</taxon>
    </lineage>
</organism>
<dbReference type="InterPro" id="IPR052527">
    <property type="entry name" value="Metal_cation-efflux_comp"/>
</dbReference>
<feature type="transmembrane region" description="Helical" evidence="5">
    <location>
        <begin position="32"/>
        <end position="52"/>
    </location>
</feature>
<proteinExistence type="predicted"/>
<dbReference type="InterPro" id="IPR007318">
    <property type="entry name" value="Phopholipid_MeTrfase"/>
</dbReference>
<dbReference type="PANTHER" id="PTHR43847:SF1">
    <property type="entry name" value="BLL3993 PROTEIN"/>
    <property type="match status" value="1"/>
</dbReference>
<reference evidence="6" key="1">
    <citation type="submission" date="2020-08" db="EMBL/GenBank/DDBJ databases">
        <title>Genomic Encyclopedia of Type Strains, Phase IV (KMG-V): Genome sequencing to study the core and pangenomes of soil and plant-associated prokaryotes.</title>
        <authorList>
            <person name="Whitman W."/>
        </authorList>
    </citation>
    <scope>NUCLEOTIDE SEQUENCE [LARGE SCALE GENOMIC DNA]</scope>
    <source>
        <strain evidence="6">M8UP27</strain>
    </source>
</reference>
<evidence type="ECO:0000256" key="2">
    <source>
        <dbReference type="ARBA" id="ARBA00022692"/>
    </source>
</evidence>
<dbReference type="EMBL" id="JACHDY010000002">
    <property type="protein sequence ID" value="MBB5317154.1"/>
    <property type="molecule type" value="Genomic_DNA"/>
</dbReference>
<comment type="subcellular location">
    <subcellularLocation>
        <location evidence="1">Endomembrane system</location>
        <topology evidence="1">Multi-pass membrane protein</topology>
    </subcellularLocation>
</comment>
<evidence type="ECO:0000313" key="6">
    <source>
        <dbReference type="EMBL" id="MBB5317154.1"/>
    </source>
</evidence>
<feature type="transmembrane region" description="Helical" evidence="5">
    <location>
        <begin position="78"/>
        <end position="106"/>
    </location>
</feature>
<dbReference type="PANTHER" id="PTHR43847">
    <property type="entry name" value="BLL3993 PROTEIN"/>
    <property type="match status" value="1"/>
</dbReference>
<dbReference type="GO" id="GO:0012505">
    <property type="term" value="C:endomembrane system"/>
    <property type="evidence" value="ECO:0007669"/>
    <property type="project" value="UniProtKB-SubCell"/>
</dbReference>
<name>A0A7W8IH98_9BACT</name>
<dbReference type="Proteomes" id="UP000568106">
    <property type="component" value="Unassembled WGS sequence"/>
</dbReference>
<dbReference type="AlphaFoldDB" id="A0A7W8IH98"/>
<evidence type="ECO:0000313" key="7">
    <source>
        <dbReference type="Proteomes" id="UP000568106"/>
    </source>
</evidence>
<accession>A0A7W8IH98</accession>
<keyword evidence="2 5" id="KW-0812">Transmembrane</keyword>
<keyword evidence="4 5" id="KW-0472">Membrane</keyword>
<dbReference type="Gene3D" id="1.20.120.1630">
    <property type="match status" value="1"/>
</dbReference>
<sequence length="137" mass="15145">MRANLLTLAVVIFTLGLLLTHAQEVVWSTAKVIGAVIAGVSFPLFVLARWQLGSSFSVKAKAGRLVTTGLYSRIRNPIYLFGGLFTVGLSLFFSVWGPLVVALVIVPVQVVRVRREERVLAGAFGEEYARYKSRTWF</sequence>
<dbReference type="GO" id="GO:0032259">
    <property type="term" value="P:methylation"/>
    <property type="evidence" value="ECO:0007669"/>
    <property type="project" value="UniProtKB-KW"/>
</dbReference>